<proteinExistence type="predicted"/>
<gene>
    <name evidence="2" type="ORF">CAG99_01800</name>
</gene>
<dbReference type="EMBL" id="CP021121">
    <property type="protein sequence ID" value="ARQ67732.1"/>
    <property type="molecule type" value="Genomic_DNA"/>
</dbReference>
<dbReference type="Proteomes" id="UP000194218">
    <property type="component" value="Chromosome"/>
</dbReference>
<keyword evidence="1" id="KW-1133">Transmembrane helix</keyword>
<accession>A0A1W7CSN0</accession>
<dbReference type="AlphaFoldDB" id="A0A1W7CSN0"/>
<keyword evidence="1" id="KW-0812">Transmembrane</keyword>
<evidence type="ECO:0000313" key="3">
    <source>
        <dbReference type="Proteomes" id="UP000194218"/>
    </source>
</evidence>
<name>A0A1W7CSN0_9ACTN</name>
<feature type="transmembrane region" description="Helical" evidence="1">
    <location>
        <begin position="161"/>
        <end position="187"/>
    </location>
</feature>
<keyword evidence="3" id="KW-1185">Reference proteome</keyword>
<evidence type="ECO:0000256" key="1">
    <source>
        <dbReference type="SAM" id="Phobius"/>
    </source>
</evidence>
<evidence type="ECO:0000313" key="2">
    <source>
        <dbReference type="EMBL" id="ARQ67732.1"/>
    </source>
</evidence>
<organism evidence="2 3">
    <name type="scientific">Streptomyces marincola</name>
    <dbReference type="NCBI Taxonomy" id="2878388"/>
    <lineage>
        <taxon>Bacteria</taxon>
        <taxon>Bacillati</taxon>
        <taxon>Actinomycetota</taxon>
        <taxon>Actinomycetes</taxon>
        <taxon>Kitasatosporales</taxon>
        <taxon>Streptomycetaceae</taxon>
        <taxon>Streptomyces</taxon>
    </lineage>
</organism>
<protein>
    <submittedName>
        <fullName evidence="2">Uncharacterized protein</fullName>
    </submittedName>
</protein>
<sequence>MRAERSGGGEETEMAAGFTVDMAGAEGMRAGAWTDGEEFVIRCDGSEETAARVRLEAREGDRTAVEIRPVTVAEVEAGLRAGGTVPHPALALTDAAGAPLATVRPDERVPWPRRFTVTDAAGQPLCAIARAPSRFGRGHWRIIPADGGPHLVGRDGTVAGWAVFVMLLPLWLVLFTSSLLVALLTFGHVAELLSWSRPQSVAWRRRGAPPWTGRVLTFSHLRTGYRRPGRAPLDERVAYAQAALHHFSRTHHD</sequence>
<keyword evidence="1" id="KW-0472">Membrane</keyword>
<dbReference type="KEGG" id="smao:CAG99_01800"/>
<reference evidence="2 3" key="1">
    <citation type="submission" date="2017-05" db="EMBL/GenBank/DDBJ databases">
        <title>Complete genome sequence of Streptomyces sp. SCSIO 03032 revealed the diverse biosynthetic pathways for its bioactive secondary metabolites.</title>
        <authorList>
            <person name="Ma L."/>
            <person name="Zhu Y."/>
            <person name="Zhang W."/>
            <person name="Zhang G."/>
            <person name="Tian X."/>
            <person name="Zhang S."/>
            <person name="Zhang C."/>
        </authorList>
    </citation>
    <scope>NUCLEOTIDE SEQUENCE [LARGE SCALE GENOMIC DNA]</scope>
    <source>
        <strain evidence="2 3">SCSIO 03032</strain>
    </source>
</reference>